<evidence type="ECO:0000256" key="7">
    <source>
        <dbReference type="ARBA" id="ARBA00023098"/>
    </source>
</evidence>
<dbReference type="Pfam" id="PF01151">
    <property type="entry name" value="ELO"/>
    <property type="match status" value="1"/>
</dbReference>
<protein>
    <recommendedName>
        <fullName evidence="12">Very-long-chain 3-oxoacyl-CoA synthase</fullName>
    </recommendedName>
</protein>
<gene>
    <name evidence="11" type="ORF">MSP1404_LOCUS12117</name>
</gene>
<accession>A0A7S0PT90</accession>
<evidence type="ECO:0000256" key="9">
    <source>
        <dbReference type="ARBA" id="ARBA00023160"/>
    </source>
</evidence>
<keyword evidence="6 10" id="KW-1133">Transmembrane helix</keyword>
<feature type="transmembrane region" description="Helical" evidence="10">
    <location>
        <begin position="182"/>
        <end position="202"/>
    </location>
</feature>
<keyword evidence="8 10" id="KW-0472">Membrane</keyword>
<dbReference type="PANTHER" id="PTHR11157">
    <property type="entry name" value="FATTY ACID ACYL TRANSFERASE-RELATED"/>
    <property type="match status" value="1"/>
</dbReference>
<evidence type="ECO:0008006" key="12">
    <source>
        <dbReference type="Google" id="ProtNLM"/>
    </source>
</evidence>
<keyword evidence="3" id="KW-0808">Transferase</keyword>
<keyword evidence="4 10" id="KW-0812">Transmembrane</keyword>
<dbReference type="InterPro" id="IPR002076">
    <property type="entry name" value="ELO_fam"/>
</dbReference>
<proteinExistence type="predicted"/>
<evidence type="ECO:0000313" key="11">
    <source>
        <dbReference type="EMBL" id="CAD8594712.1"/>
    </source>
</evidence>
<evidence type="ECO:0000256" key="2">
    <source>
        <dbReference type="ARBA" id="ARBA00022516"/>
    </source>
</evidence>
<dbReference type="PANTHER" id="PTHR11157:SF126">
    <property type="entry name" value="ELONGATION OF VERY LONG CHAIN FATTY ACIDS PROTEIN"/>
    <property type="match status" value="1"/>
</dbReference>
<evidence type="ECO:0000256" key="6">
    <source>
        <dbReference type="ARBA" id="ARBA00022989"/>
    </source>
</evidence>
<dbReference type="EMBL" id="HBEV01015578">
    <property type="protein sequence ID" value="CAD8594712.1"/>
    <property type="molecule type" value="Transcribed_RNA"/>
</dbReference>
<evidence type="ECO:0000256" key="1">
    <source>
        <dbReference type="ARBA" id="ARBA00004141"/>
    </source>
</evidence>
<keyword evidence="7" id="KW-0443">Lipid metabolism</keyword>
<feature type="transmembrane region" description="Helical" evidence="10">
    <location>
        <begin position="7"/>
        <end position="30"/>
    </location>
</feature>
<dbReference type="GO" id="GO:0009922">
    <property type="term" value="F:fatty acid elongase activity"/>
    <property type="evidence" value="ECO:0007669"/>
    <property type="project" value="InterPro"/>
</dbReference>
<evidence type="ECO:0000256" key="5">
    <source>
        <dbReference type="ARBA" id="ARBA00022832"/>
    </source>
</evidence>
<dbReference type="GO" id="GO:0019367">
    <property type="term" value="P:fatty acid elongation, saturated fatty acid"/>
    <property type="evidence" value="ECO:0007669"/>
    <property type="project" value="TreeGrafter"/>
</dbReference>
<feature type="transmembrane region" description="Helical" evidence="10">
    <location>
        <begin position="77"/>
        <end position="98"/>
    </location>
</feature>
<feature type="transmembrane region" description="Helical" evidence="10">
    <location>
        <begin position="156"/>
        <end position="176"/>
    </location>
</feature>
<dbReference type="GO" id="GO:0005789">
    <property type="term" value="C:endoplasmic reticulum membrane"/>
    <property type="evidence" value="ECO:0007669"/>
    <property type="project" value="TreeGrafter"/>
</dbReference>
<dbReference type="AlphaFoldDB" id="A0A7S0PT90"/>
<keyword evidence="9" id="KW-0275">Fatty acid biosynthesis</keyword>
<organism evidence="11">
    <name type="scientific">Micromonas pusilla</name>
    <name type="common">Picoplanktonic green alga</name>
    <name type="synonym">Chromulina pusilla</name>
    <dbReference type="NCBI Taxonomy" id="38833"/>
    <lineage>
        <taxon>Eukaryota</taxon>
        <taxon>Viridiplantae</taxon>
        <taxon>Chlorophyta</taxon>
        <taxon>Mamiellophyceae</taxon>
        <taxon>Mamiellales</taxon>
        <taxon>Mamiellaceae</taxon>
        <taxon>Micromonas</taxon>
    </lineage>
</organism>
<feature type="transmembrane region" description="Helical" evidence="10">
    <location>
        <begin position="118"/>
        <end position="135"/>
    </location>
</feature>
<name>A0A7S0PT90_MICPS</name>
<dbReference type="GO" id="GO:0042761">
    <property type="term" value="P:very long-chain fatty acid biosynthetic process"/>
    <property type="evidence" value="ECO:0007669"/>
    <property type="project" value="TreeGrafter"/>
</dbReference>
<reference evidence="11" key="1">
    <citation type="submission" date="2021-01" db="EMBL/GenBank/DDBJ databases">
        <authorList>
            <person name="Corre E."/>
            <person name="Pelletier E."/>
            <person name="Niang G."/>
            <person name="Scheremetjew M."/>
            <person name="Finn R."/>
            <person name="Kale V."/>
            <person name="Holt S."/>
            <person name="Cochrane G."/>
            <person name="Meng A."/>
            <person name="Brown T."/>
            <person name="Cohen L."/>
        </authorList>
    </citation>
    <scope>NUCLEOTIDE SEQUENCE</scope>
    <source>
        <strain evidence="11">CCMP494</strain>
    </source>
</reference>
<evidence type="ECO:0000256" key="4">
    <source>
        <dbReference type="ARBA" id="ARBA00022692"/>
    </source>
</evidence>
<comment type="subcellular location">
    <subcellularLocation>
        <location evidence="1">Membrane</location>
        <topology evidence="1">Multi-pass membrane protein</topology>
    </subcellularLocation>
</comment>
<feature type="transmembrane region" description="Helical" evidence="10">
    <location>
        <begin position="214"/>
        <end position="235"/>
    </location>
</feature>
<dbReference type="GO" id="GO:0030148">
    <property type="term" value="P:sphingolipid biosynthetic process"/>
    <property type="evidence" value="ECO:0007669"/>
    <property type="project" value="TreeGrafter"/>
</dbReference>
<feature type="transmembrane region" description="Helical" evidence="10">
    <location>
        <begin position="241"/>
        <end position="263"/>
    </location>
</feature>
<sequence>MAFPAVATAVFGIYACVMYWYSVPGAGFLAEGKQDVVAWIGDLSVALPATATVLYLSMCYFGPKIMAKREAFEPKGFMLVYNAYQTVFNIITVAIFIAELNRLGVKAWGGRLSWSDPNSFYICLAIWLHYNNKYLELLDTVFMVLRKKNNQLSFLHIYHHCLLIWAWWMVCFVIKNNDCIDAYFGACMNAGIHVIMYSYYLMAALKIKCPWKQYITMAQMLQFAIVFAHSCYVIYDGHCPAILPWSQMFVMTNMLVLFGQFYVQTYTKKKVKAK</sequence>
<keyword evidence="5" id="KW-0276">Fatty acid metabolism</keyword>
<dbReference type="GO" id="GO:0034625">
    <property type="term" value="P:fatty acid elongation, monounsaturated fatty acid"/>
    <property type="evidence" value="ECO:0007669"/>
    <property type="project" value="TreeGrafter"/>
</dbReference>
<evidence type="ECO:0000256" key="10">
    <source>
        <dbReference type="SAM" id="Phobius"/>
    </source>
</evidence>
<keyword evidence="2" id="KW-0444">Lipid biosynthesis</keyword>
<evidence type="ECO:0000256" key="8">
    <source>
        <dbReference type="ARBA" id="ARBA00023136"/>
    </source>
</evidence>
<dbReference type="GO" id="GO:0034626">
    <property type="term" value="P:fatty acid elongation, polyunsaturated fatty acid"/>
    <property type="evidence" value="ECO:0007669"/>
    <property type="project" value="TreeGrafter"/>
</dbReference>
<feature type="transmembrane region" description="Helical" evidence="10">
    <location>
        <begin position="36"/>
        <end position="56"/>
    </location>
</feature>
<evidence type="ECO:0000256" key="3">
    <source>
        <dbReference type="ARBA" id="ARBA00022679"/>
    </source>
</evidence>